<dbReference type="GO" id="GO:0005737">
    <property type="term" value="C:cytoplasm"/>
    <property type="evidence" value="ECO:0007669"/>
    <property type="project" value="TreeGrafter"/>
</dbReference>
<dbReference type="Pfam" id="PF05508">
    <property type="entry name" value="Ran-binding"/>
    <property type="match status" value="1"/>
</dbReference>
<dbReference type="GO" id="GO:0005634">
    <property type="term" value="C:nucleus"/>
    <property type="evidence" value="ECO:0007669"/>
    <property type="project" value="TreeGrafter"/>
</dbReference>
<evidence type="ECO:0000313" key="3">
    <source>
        <dbReference type="Proteomes" id="UP000054516"/>
    </source>
</evidence>
<dbReference type="GO" id="GO:0030695">
    <property type="term" value="F:GTPase regulator activity"/>
    <property type="evidence" value="ECO:0007669"/>
    <property type="project" value="TreeGrafter"/>
</dbReference>
<dbReference type="EMBL" id="DF977531">
    <property type="protein sequence ID" value="GAP92578.2"/>
    <property type="molecule type" value="Genomic_DNA"/>
</dbReference>
<organism evidence="2">
    <name type="scientific">Rosellinia necatrix</name>
    <name type="common">White root-rot fungus</name>
    <dbReference type="NCBI Taxonomy" id="77044"/>
    <lineage>
        <taxon>Eukaryota</taxon>
        <taxon>Fungi</taxon>
        <taxon>Dikarya</taxon>
        <taxon>Ascomycota</taxon>
        <taxon>Pezizomycotina</taxon>
        <taxon>Sordariomycetes</taxon>
        <taxon>Xylariomycetidae</taxon>
        <taxon>Xylariales</taxon>
        <taxon>Xylariaceae</taxon>
        <taxon>Rosellinia</taxon>
    </lineage>
</organism>
<reference evidence="2" key="1">
    <citation type="submission" date="2016-03" db="EMBL/GenBank/DDBJ databases">
        <title>Draft genome sequence of Rosellinia necatrix.</title>
        <authorList>
            <person name="Kanematsu S."/>
        </authorList>
    </citation>
    <scope>NUCLEOTIDE SEQUENCE [LARGE SCALE GENOMIC DNA]</scope>
    <source>
        <strain evidence="2">W97</strain>
    </source>
</reference>
<dbReference type="PANTHER" id="PTHR31010:SF2">
    <property type="entry name" value="RAN-SPECIFIC GTPASE-ACTIVATING PROTEIN 30"/>
    <property type="match status" value="1"/>
</dbReference>
<feature type="compositionally biased region" description="Low complexity" evidence="1">
    <location>
        <begin position="490"/>
        <end position="502"/>
    </location>
</feature>
<feature type="compositionally biased region" description="Acidic residues" evidence="1">
    <location>
        <begin position="435"/>
        <end position="447"/>
    </location>
</feature>
<dbReference type="InterPro" id="IPR008812">
    <property type="entry name" value="Ran_GTP-bd-rel"/>
</dbReference>
<gene>
    <name evidence="2" type="ORF">SAMD00023353_8600160</name>
</gene>
<keyword evidence="3" id="KW-1185">Reference proteome</keyword>
<dbReference type="PANTHER" id="PTHR31010">
    <property type="entry name" value="RAN-SPECIFIC GTPASE-ACTIVATING PROTEIN 30-RELATED"/>
    <property type="match status" value="1"/>
</dbReference>
<name>A0A1W2TVB6_ROSNE</name>
<evidence type="ECO:0008006" key="4">
    <source>
        <dbReference type="Google" id="ProtNLM"/>
    </source>
</evidence>
<dbReference type="OrthoDB" id="512915at2759"/>
<dbReference type="OMA" id="WDPYNES"/>
<evidence type="ECO:0000256" key="1">
    <source>
        <dbReference type="SAM" id="MobiDB-lite"/>
    </source>
</evidence>
<feature type="region of interest" description="Disordered" evidence="1">
    <location>
        <begin position="490"/>
        <end position="548"/>
    </location>
</feature>
<dbReference type="AlphaFoldDB" id="A0A1W2TVB6"/>
<accession>A0A1W2TVB6</accession>
<proteinExistence type="predicted"/>
<protein>
    <recommendedName>
        <fullName evidence="4">RanGTP-binding protein</fullName>
    </recommendedName>
</protein>
<feature type="region of interest" description="Disordered" evidence="1">
    <location>
        <begin position="435"/>
        <end position="475"/>
    </location>
</feature>
<evidence type="ECO:0000313" key="2">
    <source>
        <dbReference type="EMBL" id="GAP92578.2"/>
    </source>
</evidence>
<sequence length="638" mass="69691">MDAFLTKLSYHATSYAVRSCIALTSTYVINQGANLLKTVEHDPLRAEISQLQRRLGRKIELVSPILESIELRYTRGDSALEAVVRTARGLREDIDALGERLKNATSTWTSPPNGARDHKMTAARQHAELIEIIGEIKDVITTIDDAIPLINLWVSAIGGVQAPPSSFSPSRLLQASMLVNVGDTQFILNPSQPMQIGPDFTLSLYMLFQGHASTYGMQEPYGVEEGQRKPMWQEVIHKARVRLLRVPTDDFPNGIGAGGSRACYSYQLQVVEDLDDGRLHTFEAKDSGPKSYDGLPLAGIRESIPIHQISKMFYADVGKILNIGNDDDTSSSPVLLLKRDVDAMPVIPDMGNPILRIESPEASIISETSPSEGGSSQEDIDFQIRQEMGLANEPVCSTIVSARTPQAHAKHHDWRIPQDLDPEWLALEVLYIDESDENSDTDSDSAGDEGGSVRGDEHTPGSTNGCRPRHTVRPSVDHNLITQLNRMNIASAPSRPSSSSSYTHRHPTPSTPNRSAAADDDDGFTTTITPSGRSLKPRHTAAAAATRMNNPLTPTKLIERSPFGAIKTSLSLLEMLLRLTSLQAFEQTTHLAIPDHVLRFYLEESVSTSGLRGKDRAAAGAAAERKVGFDPYAADPPS</sequence>
<dbReference type="Proteomes" id="UP000054516">
    <property type="component" value="Unassembled WGS sequence"/>
</dbReference>